<dbReference type="SMART" id="SM00248">
    <property type="entry name" value="ANK"/>
    <property type="match status" value="6"/>
</dbReference>
<evidence type="ECO:0000256" key="3">
    <source>
        <dbReference type="ARBA" id="ARBA00022537"/>
    </source>
</evidence>
<dbReference type="GO" id="GO:0071356">
    <property type="term" value="P:cellular response to tumor necrosis factor"/>
    <property type="evidence" value="ECO:0007669"/>
    <property type="project" value="TreeGrafter"/>
</dbReference>
<keyword evidence="11" id="KW-1185">Reference proteome</keyword>
<evidence type="ECO:0000256" key="2">
    <source>
        <dbReference type="ARBA" id="ARBA00022483"/>
    </source>
</evidence>
<organism evidence="10 11">
    <name type="scientific">Dinothrombium tinctorium</name>
    <dbReference type="NCBI Taxonomy" id="1965070"/>
    <lineage>
        <taxon>Eukaryota</taxon>
        <taxon>Metazoa</taxon>
        <taxon>Ecdysozoa</taxon>
        <taxon>Arthropoda</taxon>
        <taxon>Chelicerata</taxon>
        <taxon>Arachnida</taxon>
        <taxon>Acari</taxon>
        <taxon>Acariformes</taxon>
        <taxon>Trombidiformes</taxon>
        <taxon>Prostigmata</taxon>
        <taxon>Anystina</taxon>
        <taxon>Parasitengona</taxon>
        <taxon>Trombidioidea</taxon>
        <taxon>Trombidiidae</taxon>
        <taxon>Dinothrombium</taxon>
    </lineage>
</organism>
<evidence type="ECO:0000256" key="6">
    <source>
        <dbReference type="ARBA" id="ARBA00023043"/>
    </source>
</evidence>
<dbReference type="GO" id="GO:0006887">
    <property type="term" value="P:exocytosis"/>
    <property type="evidence" value="ECO:0007669"/>
    <property type="project" value="UniProtKB-KW"/>
</dbReference>
<dbReference type="Gene3D" id="1.25.40.20">
    <property type="entry name" value="Ankyrin repeat-containing domain"/>
    <property type="match status" value="1"/>
</dbReference>
<dbReference type="InterPro" id="IPR002110">
    <property type="entry name" value="Ankyrin_rpt"/>
</dbReference>
<dbReference type="InterPro" id="IPR051070">
    <property type="entry name" value="NF-kappa-B_inhibitor"/>
</dbReference>
<evidence type="ECO:0000256" key="5">
    <source>
        <dbReference type="ARBA" id="ARBA00023028"/>
    </source>
</evidence>
<dbReference type="AlphaFoldDB" id="A0A3S5WGZ9"/>
<dbReference type="SUPFAM" id="SSF48403">
    <property type="entry name" value="Ankyrin repeat"/>
    <property type="match status" value="1"/>
</dbReference>
<dbReference type="PROSITE" id="PS50297">
    <property type="entry name" value="ANK_REP_REGION"/>
    <property type="match status" value="3"/>
</dbReference>
<dbReference type="STRING" id="1965070.A0A3S5WGZ9"/>
<evidence type="ECO:0000313" key="10">
    <source>
        <dbReference type="EMBL" id="RWS08614.1"/>
    </source>
</evidence>
<keyword evidence="2" id="KW-0268">Exocytosis</keyword>
<evidence type="ECO:0000256" key="4">
    <source>
        <dbReference type="ARBA" id="ARBA00022737"/>
    </source>
</evidence>
<keyword evidence="7" id="KW-0472">Membrane</keyword>
<evidence type="ECO:0000256" key="7">
    <source>
        <dbReference type="ARBA" id="ARBA00023298"/>
    </source>
</evidence>
<dbReference type="GO" id="GO:0044218">
    <property type="term" value="C:other organism cell membrane"/>
    <property type="evidence" value="ECO:0007669"/>
    <property type="project" value="UniProtKB-KW"/>
</dbReference>
<keyword evidence="3" id="KW-1052">Target cell membrane</keyword>
<keyword evidence="5" id="KW-0800">Toxin</keyword>
<protein>
    <submittedName>
        <fullName evidence="10">NF-kappa-B inhibitor cactus-like protein</fullName>
    </submittedName>
</protein>
<evidence type="ECO:0000256" key="1">
    <source>
        <dbReference type="ARBA" id="ARBA00004175"/>
    </source>
</evidence>
<dbReference type="PANTHER" id="PTHR46680:SF3">
    <property type="entry name" value="NF-KAPPA-B INHIBITOR CACTUS"/>
    <property type="match status" value="1"/>
</dbReference>
<keyword evidence="5" id="KW-0528">Neurotoxin</keyword>
<feature type="repeat" description="ANK" evidence="8">
    <location>
        <begin position="278"/>
        <end position="310"/>
    </location>
</feature>
<dbReference type="GO" id="GO:0051059">
    <property type="term" value="F:NF-kappaB binding"/>
    <property type="evidence" value="ECO:0007669"/>
    <property type="project" value="TreeGrafter"/>
</dbReference>
<evidence type="ECO:0000256" key="9">
    <source>
        <dbReference type="SAM" id="MobiDB-lite"/>
    </source>
</evidence>
<reference evidence="10 11" key="1">
    <citation type="journal article" date="2018" name="Gigascience">
        <title>Genomes of trombidid mites reveal novel predicted allergens and laterally-transferred genes associated with secondary metabolism.</title>
        <authorList>
            <person name="Dong X."/>
            <person name="Chaisiri K."/>
            <person name="Xia D."/>
            <person name="Armstrong S.D."/>
            <person name="Fang Y."/>
            <person name="Donnelly M.J."/>
            <person name="Kadowaki T."/>
            <person name="McGarry J.W."/>
            <person name="Darby A.C."/>
            <person name="Makepeace B.L."/>
        </authorList>
    </citation>
    <scope>NUCLEOTIDE SEQUENCE [LARGE SCALE GENOMIC DNA]</scope>
    <source>
        <strain evidence="10">UoL-WK</strain>
    </source>
</reference>
<sequence length="412" mass="45425">MDSKTGLASNPNKNSQAPADAWKNASSLTSSTSINSSSSKDLKSSAFESLFDSGYSSTTLSVSGSNLFTSQSSIEFDTEFRDKFSIGCEAEKAKLEETDVSFDSGLSIDLLNYNNPSKPKYKREHDVKKLDPSNCLSIDISNPLVLQNAYQPDEDGDTLLHLAITQYWVDLVITLIRTVPHPDYLDITNDLSQTPLHLAALTKQSKIVRCLVVAGSTLDLQNRYGNTALHIACENGDLETVESLLSPVTQKEIRESSLMYSTESQSRGNSLFHIRNNEGETCLHLAVKCGDKRLLERLVDAGADINSQEGKCGKTALHWSVENRQVDLVQYLLKRCKANVNATSYTGQTPLHSALSALSTHPHNRQLRVLVHLLKECGGEPRSLPLDTDSESCDDDSDDEVITFGFYWGFPH</sequence>
<proteinExistence type="predicted"/>
<name>A0A3S5WGZ9_9ACAR</name>
<keyword evidence="7" id="KW-1053">Target membrane</keyword>
<dbReference type="PANTHER" id="PTHR46680">
    <property type="entry name" value="NF-KAPPA-B INHIBITOR ALPHA"/>
    <property type="match status" value="1"/>
</dbReference>
<dbReference type="GO" id="GO:0005829">
    <property type="term" value="C:cytosol"/>
    <property type="evidence" value="ECO:0007669"/>
    <property type="project" value="TreeGrafter"/>
</dbReference>
<evidence type="ECO:0000256" key="8">
    <source>
        <dbReference type="PROSITE-ProRule" id="PRU00023"/>
    </source>
</evidence>
<evidence type="ECO:0000313" key="11">
    <source>
        <dbReference type="Proteomes" id="UP000285301"/>
    </source>
</evidence>
<keyword evidence="5" id="KW-0638">Presynaptic neurotoxin</keyword>
<dbReference type="PRINTS" id="PR01415">
    <property type="entry name" value="ANKYRIN"/>
</dbReference>
<dbReference type="EMBL" id="NCKU01002884">
    <property type="protein sequence ID" value="RWS08614.1"/>
    <property type="molecule type" value="Genomic_DNA"/>
</dbReference>
<gene>
    <name evidence="10" type="ORF">B4U79_04509</name>
</gene>
<accession>A0A3S5WGZ9</accession>
<dbReference type="GO" id="GO:0044231">
    <property type="term" value="C:host cell presynaptic membrane"/>
    <property type="evidence" value="ECO:0007669"/>
    <property type="project" value="UniProtKB-KW"/>
</dbReference>
<dbReference type="PROSITE" id="PS50088">
    <property type="entry name" value="ANK_REPEAT"/>
    <property type="match status" value="3"/>
</dbReference>
<feature type="repeat" description="ANK" evidence="8">
    <location>
        <begin position="224"/>
        <end position="256"/>
    </location>
</feature>
<keyword evidence="4" id="KW-0677">Repeat</keyword>
<feature type="region of interest" description="Disordered" evidence="9">
    <location>
        <begin position="1"/>
        <end position="24"/>
    </location>
</feature>
<dbReference type="Proteomes" id="UP000285301">
    <property type="component" value="Unassembled WGS sequence"/>
</dbReference>
<feature type="compositionally biased region" description="Polar residues" evidence="9">
    <location>
        <begin position="1"/>
        <end position="17"/>
    </location>
</feature>
<feature type="repeat" description="ANK" evidence="8">
    <location>
        <begin position="191"/>
        <end position="223"/>
    </location>
</feature>
<dbReference type="InterPro" id="IPR036770">
    <property type="entry name" value="Ankyrin_rpt-contain_sf"/>
</dbReference>
<dbReference type="Pfam" id="PF12796">
    <property type="entry name" value="Ank_2"/>
    <property type="match status" value="2"/>
</dbReference>
<dbReference type="OrthoDB" id="10254947at2759"/>
<comment type="subcellular location">
    <subcellularLocation>
        <location evidence="1">Target cell membrane</location>
    </subcellularLocation>
</comment>
<comment type="caution">
    <text evidence="10">The sequence shown here is derived from an EMBL/GenBank/DDBJ whole genome shotgun (WGS) entry which is preliminary data.</text>
</comment>
<keyword evidence="6 8" id="KW-0040">ANK repeat</keyword>